<sequence>MPNPLIIAVGLDECIHPDQESRVEKQFSEDQERIQISVLDLIYTLHSQNLSLCFFILNRPKPWIKRHI</sequence>
<protein>
    <submittedName>
        <fullName evidence="1">Uncharacterized protein</fullName>
    </submittedName>
</protein>
<keyword evidence="2" id="KW-1185">Reference proteome</keyword>
<gene>
    <name evidence="1" type="ORF">H1R20_g7173</name>
</gene>
<proteinExistence type="predicted"/>
<name>A0A9W8J671_9AGAR</name>
<dbReference type="AlphaFoldDB" id="A0A9W8J671"/>
<comment type="caution">
    <text evidence="1">The sequence shown here is derived from an EMBL/GenBank/DDBJ whole genome shotgun (WGS) entry which is preliminary data.</text>
</comment>
<evidence type="ECO:0000313" key="1">
    <source>
        <dbReference type="EMBL" id="KAJ2929906.1"/>
    </source>
</evidence>
<dbReference type="Proteomes" id="UP001140091">
    <property type="component" value="Unassembled WGS sequence"/>
</dbReference>
<reference evidence="1" key="1">
    <citation type="submission" date="2022-06" db="EMBL/GenBank/DDBJ databases">
        <title>Genome Sequence of Candolleomyces eurysporus.</title>
        <authorList>
            <person name="Buettner E."/>
        </authorList>
    </citation>
    <scope>NUCLEOTIDE SEQUENCE</scope>
    <source>
        <strain evidence="1">VTCC 930004</strain>
    </source>
</reference>
<accession>A0A9W8J671</accession>
<feature type="non-terminal residue" evidence="1">
    <location>
        <position position="68"/>
    </location>
</feature>
<dbReference type="OrthoDB" id="206617at2759"/>
<organism evidence="1 2">
    <name type="scientific">Candolleomyces eurysporus</name>
    <dbReference type="NCBI Taxonomy" id="2828524"/>
    <lineage>
        <taxon>Eukaryota</taxon>
        <taxon>Fungi</taxon>
        <taxon>Dikarya</taxon>
        <taxon>Basidiomycota</taxon>
        <taxon>Agaricomycotina</taxon>
        <taxon>Agaricomycetes</taxon>
        <taxon>Agaricomycetidae</taxon>
        <taxon>Agaricales</taxon>
        <taxon>Agaricineae</taxon>
        <taxon>Psathyrellaceae</taxon>
        <taxon>Candolleomyces</taxon>
    </lineage>
</organism>
<evidence type="ECO:0000313" key="2">
    <source>
        <dbReference type="Proteomes" id="UP001140091"/>
    </source>
</evidence>
<dbReference type="EMBL" id="JANBPK010000854">
    <property type="protein sequence ID" value="KAJ2929906.1"/>
    <property type="molecule type" value="Genomic_DNA"/>
</dbReference>